<dbReference type="AlphaFoldDB" id="A0A1S6IXQ1"/>
<dbReference type="OrthoDB" id="2967209at2"/>
<protein>
    <recommendedName>
        <fullName evidence="3">YmaF family protein</fullName>
    </recommendedName>
</protein>
<name>A0A1S6IXQ1_9FIRM</name>
<evidence type="ECO:0008006" key="3">
    <source>
        <dbReference type="Google" id="ProtNLM"/>
    </source>
</evidence>
<dbReference type="RefSeq" id="WP_159438645.1">
    <property type="nucleotide sequence ID" value="NZ_CP019698.1"/>
</dbReference>
<keyword evidence="2" id="KW-1185">Reference proteome</keyword>
<accession>A0A1S6IXQ1</accession>
<evidence type="ECO:0000313" key="2">
    <source>
        <dbReference type="Proteomes" id="UP000189464"/>
    </source>
</evidence>
<gene>
    <name evidence="1" type="ORF">B0537_10870</name>
</gene>
<sequence length="114" mass="12646">MGFGFRPGGQRPPIKTHVHNYRTLTSFDVWHTHGMAGVTSPTINPGPRHVHSMEGKTTLVNGHVHSYKNITGPAIPTRPGFHIHRYYGTVAIAGRLPHIHRYMGFTSEAPDDNS</sequence>
<dbReference type="Pfam" id="PF12788">
    <property type="entry name" value="YmaF"/>
    <property type="match status" value="1"/>
</dbReference>
<reference evidence="1 2" key="1">
    <citation type="journal article" date="2016" name="Int. J. Syst. Evol. Microbiol.">
        <title>Desulfotomaculum ferrireducens sp. nov., a moderately thermophilic sulfate-reducing and dissimilatory Fe(III)-reducing bacterium isolated from compost.</title>
        <authorList>
            <person name="Yang G."/>
            <person name="Guo J."/>
            <person name="Zhuang L."/>
            <person name="Yuan Y."/>
            <person name="Zhou S."/>
        </authorList>
    </citation>
    <scope>NUCLEOTIDE SEQUENCE [LARGE SCALE GENOMIC DNA]</scope>
    <source>
        <strain evidence="1 2">GSS09</strain>
    </source>
</reference>
<organism evidence="1 2">
    <name type="scientific">Desulforamulus ferrireducens</name>
    <dbReference type="NCBI Taxonomy" id="1833852"/>
    <lineage>
        <taxon>Bacteria</taxon>
        <taxon>Bacillati</taxon>
        <taxon>Bacillota</taxon>
        <taxon>Clostridia</taxon>
        <taxon>Eubacteriales</taxon>
        <taxon>Peptococcaceae</taxon>
        <taxon>Desulforamulus</taxon>
    </lineage>
</organism>
<dbReference type="STRING" id="1833852.B0537_10870"/>
<dbReference type="Proteomes" id="UP000189464">
    <property type="component" value="Chromosome"/>
</dbReference>
<dbReference type="InterPro" id="IPR024307">
    <property type="entry name" value="YmaF"/>
</dbReference>
<proteinExistence type="predicted"/>
<dbReference type="KEGG" id="dfg:B0537_10870"/>
<dbReference type="EMBL" id="CP019698">
    <property type="protein sequence ID" value="AQS59536.1"/>
    <property type="molecule type" value="Genomic_DNA"/>
</dbReference>
<evidence type="ECO:0000313" key="1">
    <source>
        <dbReference type="EMBL" id="AQS59536.1"/>
    </source>
</evidence>